<evidence type="ECO:0000313" key="10">
    <source>
        <dbReference type="EMBL" id="KAF0748224.1"/>
    </source>
</evidence>
<dbReference type="GO" id="GO:0007165">
    <property type="term" value="P:signal transduction"/>
    <property type="evidence" value="ECO:0007669"/>
    <property type="project" value="UniProtKB-KW"/>
</dbReference>
<name>A0A6G0Y2S2_APHCR</name>
<dbReference type="AlphaFoldDB" id="A0A6G0Y2S2"/>
<organism evidence="10 11">
    <name type="scientific">Aphis craccivora</name>
    <name type="common">Cowpea aphid</name>
    <dbReference type="NCBI Taxonomy" id="307492"/>
    <lineage>
        <taxon>Eukaryota</taxon>
        <taxon>Metazoa</taxon>
        <taxon>Ecdysozoa</taxon>
        <taxon>Arthropoda</taxon>
        <taxon>Hexapoda</taxon>
        <taxon>Insecta</taxon>
        <taxon>Pterygota</taxon>
        <taxon>Neoptera</taxon>
        <taxon>Paraneoptera</taxon>
        <taxon>Hemiptera</taxon>
        <taxon>Sternorrhyncha</taxon>
        <taxon>Aphidomorpha</taxon>
        <taxon>Aphidoidea</taxon>
        <taxon>Aphididae</taxon>
        <taxon>Aphidini</taxon>
        <taxon>Aphis</taxon>
        <taxon>Aphis</taxon>
    </lineage>
</organism>
<keyword evidence="3 9" id="KW-0812">Transmembrane</keyword>
<evidence type="ECO:0000256" key="3">
    <source>
        <dbReference type="ARBA" id="ARBA00022692"/>
    </source>
</evidence>
<feature type="transmembrane region" description="Helical" evidence="9">
    <location>
        <begin position="132"/>
        <end position="150"/>
    </location>
</feature>
<comment type="subcellular location">
    <subcellularLocation>
        <location evidence="1">Membrane</location>
        <topology evidence="1">Multi-pass membrane protein</topology>
    </subcellularLocation>
</comment>
<reference evidence="10 11" key="1">
    <citation type="submission" date="2019-08" db="EMBL/GenBank/DDBJ databases">
        <title>Whole genome of Aphis craccivora.</title>
        <authorList>
            <person name="Voronova N.V."/>
            <person name="Shulinski R.S."/>
            <person name="Bandarenka Y.V."/>
            <person name="Zhorov D.G."/>
            <person name="Warner D."/>
        </authorList>
    </citation>
    <scope>NUCLEOTIDE SEQUENCE [LARGE SCALE GENOMIC DNA]</scope>
    <source>
        <strain evidence="10">180601</strain>
        <tissue evidence="10">Whole Body</tissue>
    </source>
</reference>
<evidence type="ECO:0000256" key="9">
    <source>
        <dbReference type="SAM" id="Phobius"/>
    </source>
</evidence>
<dbReference type="OrthoDB" id="6622166at2759"/>
<evidence type="ECO:0000313" key="11">
    <source>
        <dbReference type="Proteomes" id="UP000478052"/>
    </source>
</evidence>
<proteinExistence type="predicted"/>
<evidence type="ECO:0000256" key="4">
    <source>
        <dbReference type="ARBA" id="ARBA00022725"/>
    </source>
</evidence>
<feature type="transmembrane region" description="Helical" evidence="9">
    <location>
        <begin position="311"/>
        <end position="331"/>
    </location>
</feature>
<keyword evidence="7" id="KW-0675">Receptor</keyword>
<keyword evidence="8" id="KW-0807">Transducer</keyword>
<dbReference type="GO" id="GO:0016020">
    <property type="term" value="C:membrane"/>
    <property type="evidence" value="ECO:0007669"/>
    <property type="project" value="UniProtKB-SubCell"/>
</dbReference>
<keyword evidence="5 9" id="KW-1133">Transmembrane helix</keyword>
<dbReference type="GO" id="GO:0005549">
    <property type="term" value="F:odorant binding"/>
    <property type="evidence" value="ECO:0007669"/>
    <property type="project" value="InterPro"/>
</dbReference>
<accession>A0A6G0Y2S2</accession>
<evidence type="ECO:0000256" key="5">
    <source>
        <dbReference type="ARBA" id="ARBA00022989"/>
    </source>
</evidence>
<dbReference type="GO" id="GO:0004984">
    <property type="term" value="F:olfactory receptor activity"/>
    <property type="evidence" value="ECO:0007669"/>
    <property type="project" value="InterPro"/>
</dbReference>
<dbReference type="Pfam" id="PF02949">
    <property type="entry name" value="7tm_6"/>
    <property type="match status" value="1"/>
</dbReference>
<dbReference type="Proteomes" id="UP000478052">
    <property type="component" value="Unassembled WGS sequence"/>
</dbReference>
<dbReference type="EMBL" id="VUJU01006562">
    <property type="protein sequence ID" value="KAF0748224.1"/>
    <property type="molecule type" value="Genomic_DNA"/>
</dbReference>
<evidence type="ECO:0000256" key="2">
    <source>
        <dbReference type="ARBA" id="ARBA00022606"/>
    </source>
</evidence>
<gene>
    <name evidence="10" type="ORF">FWK35_00021276</name>
</gene>
<feature type="transmembrane region" description="Helical" evidence="9">
    <location>
        <begin position="38"/>
        <end position="59"/>
    </location>
</feature>
<keyword evidence="4" id="KW-0552">Olfaction</keyword>
<protein>
    <submittedName>
        <fullName evidence="10">Uncharacterized protein</fullName>
    </submittedName>
</protein>
<keyword evidence="6 9" id="KW-0472">Membrane</keyword>
<feature type="transmembrane region" description="Helical" evidence="9">
    <location>
        <begin position="199"/>
        <end position="223"/>
    </location>
</feature>
<sequence length="445" mass="53104">MLDVQDENNYVFNIWLAKRIGLYQMLDPKTTKYLGKNVYHIVISFIALYWCAILILFNVSGMCYWTNNMTLSMDYFWKAENTIFLMYKIWIITHYSNDIWNCLSVTWYGFTSSFNFRKRHVLDRWRKRSMRFSTLFAFMYLFSMAIYAGITQTFRNEITPVKNRDGSVGYYRQNILNFYIIVSDETYNTYYNTFCFAEALFTVTLTMVIILFDIILITLFFAICGQMKMICSSFESVGYKSISDPRSLIVDNLNYTVVEQKRFSNKHDLIYDELKTIIKDHQKIMKKYEDFLALFEKPMLLQIFVSSLSLILSWCVFITVRQYFIILRFIIRNLVLFKMSMCLQDINQNDSFYDVDKLLASKVTPIQTKDSIIFSLYGSNWTKMDMKCKQLILLTMKVNNAHYKKLRFTRTRIVNLEMFFKAMVLLKIYCSKKCRFDDMLKKALT</sequence>
<dbReference type="InterPro" id="IPR004117">
    <property type="entry name" value="7tm6_olfct_rcpt"/>
</dbReference>
<evidence type="ECO:0000256" key="7">
    <source>
        <dbReference type="ARBA" id="ARBA00023170"/>
    </source>
</evidence>
<comment type="caution">
    <text evidence="10">The sequence shown here is derived from an EMBL/GenBank/DDBJ whole genome shotgun (WGS) entry which is preliminary data.</text>
</comment>
<evidence type="ECO:0000256" key="8">
    <source>
        <dbReference type="ARBA" id="ARBA00023224"/>
    </source>
</evidence>
<keyword evidence="2" id="KW-0716">Sensory transduction</keyword>
<evidence type="ECO:0000256" key="6">
    <source>
        <dbReference type="ARBA" id="ARBA00023136"/>
    </source>
</evidence>
<keyword evidence="11" id="KW-1185">Reference proteome</keyword>
<evidence type="ECO:0000256" key="1">
    <source>
        <dbReference type="ARBA" id="ARBA00004141"/>
    </source>
</evidence>